<keyword evidence="5 7" id="KW-1133">Transmembrane helix</keyword>
<dbReference type="PANTHER" id="PTHR22926">
    <property type="entry name" value="PHOSPHO-N-ACETYLMURAMOYL-PENTAPEPTIDE-TRANSFERASE"/>
    <property type="match status" value="1"/>
</dbReference>
<dbReference type="EC" id="2.7.8.-" evidence="8"/>
<feature type="transmembrane region" description="Helical" evidence="7">
    <location>
        <begin position="165"/>
        <end position="183"/>
    </location>
</feature>
<sequence>MTVEILAQSGQGAGVPIRELLLVFLTAAVVTFLATGGVRVLAIKFGAVAAPRERDVHVTPTPRLGGTGMYLGMLVALLFASQLPALARGFNPEYNQDVPAAMVAGFVIVAVGIIDDRWGLDALTKFVGQVTAAGVLVVMGVSWYLLYLPWGPDGGSTLVLDQLQAGLVTVLITVVMVNAMNFVDGLDGLAAGLGLIASLAICVFSVGLLHEQGGDVSIYPPAVIAAALAGACLGFLPHNFQPARIFMGDSGSMLIGLMLATVATSASGRIPLVAYGPRDLLGLLSPLLLVGAVMFIPILDLLLAVIRRTRAGRSPFSPDKMHLHHRLLQIGHSHRRVVLVIYLWVGVLAFGAVGSSLIDRRIVVLLVAAGLVFALVVTAVPTIRLDMARQNRRTRKAGRRGRRG</sequence>
<dbReference type="Pfam" id="PF00953">
    <property type="entry name" value="Glycos_transf_4"/>
    <property type="match status" value="1"/>
</dbReference>
<evidence type="ECO:0000256" key="6">
    <source>
        <dbReference type="ARBA" id="ARBA00023136"/>
    </source>
</evidence>
<evidence type="ECO:0000313" key="9">
    <source>
        <dbReference type="Proteomes" id="UP001432000"/>
    </source>
</evidence>
<feature type="transmembrane region" description="Helical" evidence="7">
    <location>
        <begin position="283"/>
        <end position="306"/>
    </location>
</feature>
<accession>A0ABZ2PEF0</accession>
<dbReference type="InterPro" id="IPR000715">
    <property type="entry name" value="Glycosyl_transferase_4"/>
</dbReference>
<feature type="transmembrane region" description="Helical" evidence="7">
    <location>
        <begin position="364"/>
        <end position="385"/>
    </location>
</feature>
<dbReference type="PANTHER" id="PTHR22926:SF3">
    <property type="entry name" value="UNDECAPRENYL-PHOSPHATE ALPHA-N-ACETYLGLUCOSAMINYL 1-PHOSPHATE TRANSFERASE"/>
    <property type="match status" value="1"/>
</dbReference>
<evidence type="ECO:0000256" key="7">
    <source>
        <dbReference type="SAM" id="Phobius"/>
    </source>
</evidence>
<keyword evidence="3 8" id="KW-0808">Transferase</keyword>
<organism evidence="8 9">
    <name type="scientific">Rhodococcus sovatensis</name>
    <dbReference type="NCBI Taxonomy" id="1805840"/>
    <lineage>
        <taxon>Bacteria</taxon>
        <taxon>Bacillati</taxon>
        <taxon>Actinomycetota</taxon>
        <taxon>Actinomycetes</taxon>
        <taxon>Mycobacteriales</taxon>
        <taxon>Nocardiaceae</taxon>
        <taxon>Rhodococcus</taxon>
    </lineage>
</organism>
<evidence type="ECO:0000256" key="3">
    <source>
        <dbReference type="ARBA" id="ARBA00022679"/>
    </source>
</evidence>
<comment type="subcellular location">
    <subcellularLocation>
        <location evidence="1">Cell membrane</location>
        <topology evidence="1">Multi-pass membrane protein</topology>
    </subcellularLocation>
</comment>
<evidence type="ECO:0000256" key="4">
    <source>
        <dbReference type="ARBA" id="ARBA00022692"/>
    </source>
</evidence>
<proteinExistence type="predicted"/>
<dbReference type="CDD" id="cd06853">
    <property type="entry name" value="GT_WecA_like"/>
    <property type="match status" value="1"/>
</dbReference>
<name>A0ABZ2PEF0_9NOCA</name>
<feature type="transmembrane region" description="Helical" evidence="7">
    <location>
        <begin position="190"/>
        <end position="210"/>
    </location>
</feature>
<dbReference type="GO" id="GO:0016740">
    <property type="term" value="F:transferase activity"/>
    <property type="evidence" value="ECO:0007669"/>
    <property type="project" value="UniProtKB-KW"/>
</dbReference>
<gene>
    <name evidence="8" type="ORF">WDS16_14885</name>
</gene>
<evidence type="ECO:0000256" key="1">
    <source>
        <dbReference type="ARBA" id="ARBA00004651"/>
    </source>
</evidence>
<keyword evidence="6 7" id="KW-0472">Membrane</keyword>
<dbReference type="EMBL" id="CP147846">
    <property type="protein sequence ID" value="WXG66575.1"/>
    <property type="molecule type" value="Genomic_DNA"/>
</dbReference>
<feature type="transmembrane region" description="Helical" evidence="7">
    <location>
        <begin position="243"/>
        <end position="263"/>
    </location>
</feature>
<evidence type="ECO:0000256" key="5">
    <source>
        <dbReference type="ARBA" id="ARBA00022989"/>
    </source>
</evidence>
<feature type="transmembrane region" description="Helical" evidence="7">
    <location>
        <begin position="64"/>
        <end position="86"/>
    </location>
</feature>
<reference evidence="8 9" key="1">
    <citation type="submission" date="2024-03" db="EMBL/GenBank/DDBJ databases">
        <title>Natural products discovery in diverse microorganisms through a two-stage MS feature dereplication strategy.</title>
        <authorList>
            <person name="Zhang R."/>
        </authorList>
    </citation>
    <scope>NUCLEOTIDE SEQUENCE [LARGE SCALE GENOMIC DNA]</scope>
    <source>
        <strain evidence="8 9">18930</strain>
    </source>
</reference>
<dbReference type="Proteomes" id="UP001432000">
    <property type="component" value="Chromosome"/>
</dbReference>
<keyword evidence="2" id="KW-1003">Cell membrane</keyword>
<feature type="transmembrane region" description="Helical" evidence="7">
    <location>
        <begin position="216"/>
        <end position="236"/>
    </location>
</feature>
<feature type="transmembrane region" description="Helical" evidence="7">
    <location>
        <begin position="337"/>
        <end position="358"/>
    </location>
</feature>
<feature type="transmembrane region" description="Helical" evidence="7">
    <location>
        <begin position="20"/>
        <end position="43"/>
    </location>
</feature>
<evidence type="ECO:0000313" key="8">
    <source>
        <dbReference type="EMBL" id="WXG66575.1"/>
    </source>
</evidence>
<keyword evidence="9" id="KW-1185">Reference proteome</keyword>
<keyword evidence="4 7" id="KW-0812">Transmembrane</keyword>
<protein>
    <submittedName>
        <fullName evidence="8">MraY family glycosyltransferase</fullName>
        <ecNumber evidence="8">2.7.8.-</ecNumber>
    </submittedName>
</protein>
<dbReference type="RefSeq" id="WP_338886020.1">
    <property type="nucleotide sequence ID" value="NZ_CP147846.1"/>
</dbReference>
<feature type="transmembrane region" description="Helical" evidence="7">
    <location>
        <begin position="126"/>
        <end position="145"/>
    </location>
</feature>
<feature type="transmembrane region" description="Helical" evidence="7">
    <location>
        <begin position="98"/>
        <end position="114"/>
    </location>
</feature>
<evidence type="ECO:0000256" key="2">
    <source>
        <dbReference type="ARBA" id="ARBA00022475"/>
    </source>
</evidence>